<feature type="domain" description="Resolvase/invertase-type recombinase catalytic" evidence="3">
    <location>
        <begin position="54"/>
        <end position="200"/>
    </location>
</feature>
<keyword evidence="1" id="KW-0238">DNA-binding</keyword>
<proteinExistence type="predicted"/>
<reference evidence="4 5" key="1">
    <citation type="submission" date="2019-08" db="EMBL/GenBank/DDBJ databases">
        <title>In-depth cultivation of the pig gut microbiome towards novel bacterial diversity and tailored functional studies.</title>
        <authorList>
            <person name="Wylensek D."/>
            <person name="Hitch T.C.A."/>
            <person name="Clavel T."/>
        </authorList>
    </citation>
    <scope>NUCLEOTIDE SEQUENCE [LARGE SCALE GENOMIC DNA]</scope>
    <source>
        <strain evidence="4 5">LKV-178-WT-2A</strain>
    </source>
</reference>
<name>A0A7K0KE86_9BACT</name>
<dbReference type="InterPro" id="IPR036162">
    <property type="entry name" value="Resolvase-like_N_sf"/>
</dbReference>
<gene>
    <name evidence="4" type="ORF">FYJ73_06095</name>
</gene>
<evidence type="ECO:0000256" key="1">
    <source>
        <dbReference type="ARBA" id="ARBA00023125"/>
    </source>
</evidence>
<dbReference type="InterPro" id="IPR041718">
    <property type="entry name" value="IS607_transposase-like"/>
</dbReference>
<accession>A0A7K0KE86</accession>
<dbReference type="GO" id="GO:0003677">
    <property type="term" value="F:DNA binding"/>
    <property type="evidence" value="ECO:0007669"/>
    <property type="project" value="UniProtKB-KW"/>
</dbReference>
<dbReference type="PANTHER" id="PTHR30461">
    <property type="entry name" value="DNA-INVERTASE FROM LAMBDOID PROPHAGE"/>
    <property type="match status" value="1"/>
</dbReference>
<dbReference type="InterPro" id="IPR050639">
    <property type="entry name" value="SSR_resolvase"/>
</dbReference>
<protein>
    <submittedName>
        <fullName evidence="4">IS607 family transposase</fullName>
    </submittedName>
</protein>
<dbReference type="SMART" id="SM00857">
    <property type="entry name" value="Resolvase"/>
    <property type="match status" value="1"/>
</dbReference>
<sequence length="200" mass="23687">MKSAKVLKILHVSRQTLVQYVKKKDIRVVKLPNGTYDYNDDDVYRKAGLAAERMNVVYSRVSTAKQKTDLDNQEKTLIDYCNKNGIKVSKSYKDIASGMNFDRKQFRQLLDEILNFKVSRLYITYKDRLSRISFDMFKRLFSEFGCEIIVINDTDDKANETEIFEEIISMLHCFAMRMYSRRRKKKLEIMEEDLKNEISL</sequence>
<dbReference type="CDD" id="cd03769">
    <property type="entry name" value="SR_IS607_transposase_like"/>
    <property type="match status" value="1"/>
</dbReference>
<dbReference type="SUPFAM" id="SSF53041">
    <property type="entry name" value="Resolvase-like"/>
    <property type="match status" value="1"/>
</dbReference>
<dbReference type="SUPFAM" id="SSF46955">
    <property type="entry name" value="Putative DNA-binding domain"/>
    <property type="match status" value="1"/>
</dbReference>
<evidence type="ECO:0000256" key="2">
    <source>
        <dbReference type="ARBA" id="ARBA00023172"/>
    </source>
</evidence>
<comment type="caution">
    <text evidence="4">The sequence shown here is derived from an EMBL/GenBank/DDBJ whole genome shotgun (WGS) entry which is preliminary data.</text>
</comment>
<dbReference type="EMBL" id="VUNG01000011">
    <property type="protein sequence ID" value="MST84241.1"/>
    <property type="molecule type" value="Genomic_DNA"/>
</dbReference>
<keyword evidence="2" id="KW-0233">DNA recombination</keyword>
<dbReference type="GO" id="GO:0000150">
    <property type="term" value="F:DNA strand exchange activity"/>
    <property type="evidence" value="ECO:0007669"/>
    <property type="project" value="InterPro"/>
</dbReference>
<organism evidence="4 5">
    <name type="scientific">Hallella mizrahii</name>
    <dbReference type="NCBI Taxonomy" id="2606637"/>
    <lineage>
        <taxon>Bacteria</taxon>
        <taxon>Pseudomonadati</taxon>
        <taxon>Bacteroidota</taxon>
        <taxon>Bacteroidia</taxon>
        <taxon>Bacteroidales</taxon>
        <taxon>Prevotellaceae</taxon>
        <taxon>Hallella</taxon>
    </lineage>
</organism>
<dbReference type="Gene3D" id="3.40.50.1390">
    <property type="entry name" value="Resolvase, N-terminal catalytic domain"/>
    <property type="match status" value="1"/>
</dbReference>
<dbReference type="Pfam" id="PF00239">
    <property type="entry name" value="Resolvase"/>
    <property type="match status" value="1"/>
</dbReference>
<dbReference type="RefSeq" id="WP_154533826.1">
    <property type="nucleotide sequence ID" value="NZ_VUNG01000011.1"/>
</dbReference>
<dbReference type="PANTHER" id="PTHR30461:SF2">
    <property type="entry name" value="SERINE RECOMBINASE PINE-RELATED"/>
    <property type="match status" value="1"/>
</dbReference>
<evidence type="ECO:0000313" key="4">
    <source>
        <dbReference type="EMBL" id="MST84241.1"/>
    </source>
</evidence>
<dbReference type="InterPro" id="IPR006119">
    <property type="entry name" value="Resolv_N"/>
</dbReference>
<keyword evidence="5" id="KW-1185">Reference proteome</keyword>
<evidence type="ECO:0000259" key="3">
    <source>
        <dbReference type="PROSITE" id="PS51736"/>
    </source>
</evidence>
<evidence type="ECO:0000313" key="5">
    <source>
        <dbReference type="Proteomes" id="UP000438914"/>
    </source>
</evidence>
<dbReference type="InterPro" id="IPR009061">
    <property type="entry name" value="DNA-bd_dom_put_sf"/>
</dbReference>
<dbReference type="Gene3D" id="1.10.287.2170">
    <property type="match status" value="1"/>
</dbReference>
<dbReference type="FunFam" id="3.40.50.1390:FF:000002">
    <property type="entry name" value="ORF1 in transposon ISC1904"/>
    <property type="match status" value="1"/>
</dbReference>
<dbReference type="NCBIfam" id="NF033518">
    <property type="entry name" value="transpos_IS607"/>
    <property type="match status" value="1"/>
</dbReference>
<dbReference type="InterPro" id="IPR048046">
    <property type="entry name" value="Transpos_IS607"/>
</dbReference>
<dbReference type="PROSITE" id="PS51736">
    <property type="entry name" value="RECOMBINASES_3"/>
    <property type="match status" value="1"/>
</dbReference>
<dbReference type="Proteomes" id="UP000438914">
    <property type="component" value="Unassembled WGS sequence"/>
</dbReference>
<dbReference type="AlphaFoldDB" id="A0A7K0KE86"/>